<accession>A0A1C4ZBV0</accession>
<feature type="compositionally biased region" description="Polar residues" evidence="1">
    <location>
        <begin position="94"/>
        <end position="106"/>
    </location>
</feature>
<feature type="compositionally biased region" description="Basic residues" evidence="1">
    <location>
        <begin position="66"/>
        <end position="75"/>
    </location>
</feature>
<organism evidence="2 3">
    <name type="scientific">Micromonospora marina</name>
    <dbReference type="NCBI Taxonomy" id="307120"/>
    <lineage>
        <taxon>Bacteria</taxon>
        <taxon>Bacillati</taxon>
        <taxon>Actinomycetota</taxon>
        <taxon>Actinomycetes</taxon>
        <taxon>Micromonosporales</taxon>
        <taxon>Micromonosporaceae</taxon>
        <taxon>Micromonospora</taxon>
    </lineage>
</organism>
<dbReference type="EMBL" id="FMCV01000016">
    <property type="protein sequence ID" value="SCF30437.1"/>
    <property type="molecule type" value="Genomic_DNA"/>
</dbReference>
<name>A0A1C4ZBV0_9ACTN</name>
<protein>
    <submittedName>
        <fullName evidence="2">Uncharacterized protein</fullName>
    </submittedName>
</protein>
<dbReference type="AlphaFoldDB" id="A0A1C4ZBV0"/>
<keyword evidence="3" id="KW-1185">Reference proteome</keyword>
<evidence type="ECO:0000313" key="2">
    <source>
        <dbReference type="EMBL" id="SCF30437.1"/>
    </source>
</evidence>
<gene>
    <name evidence="2" type="ORF">GA0070215_11620</name>
</gene>
<dbReference type="Proteomes" id="UP000198551">
    <property type="component" value="Unassembled WGS sequence"/>
</dbReference>
<feature type="region of interest" description="Disordered" evidence="1">
    <location>
        <begin position="1"/>
        <end position="176"/>
    </location>
</feature>
<feature type="compositionally biased region" description="Polar residues" evidence="1">
    <location>
        <begin position="46"/>
        <end position="56"/>
    </location>
</feature>
<proteinExistence type="predicted"/>
<reference evidence="3" key="1">
    <citation type="submission" date="2016-06" db="EMBL/GenBank/DDBJ databases">
        <authorList>
            <person name="Varghese N."/>
        </authorList>
    </citation>
    <scope>NUCLEOTIDE SEQUENCE [LARGE SCALE GENOMIC DNA]</scope>
    <source>
        <strain evidence="3">DSM 45555</strain>
    </source>
</reference>
<evidence type="ECO:0000313" key="3">
    <source>
        <dbReference type="Proteomes" id="UP000198551"/>
    </source>
</evidence>
<evidence type="ECO:0000256" key="1">
    <source>
        <dbReference type="SAM" id="MobiDB-lite"/>
    </source>
</evidence>
<sequence>MHNSVFNNIIAESPKRPNRGSTTHIKQRPPAVSDRHRSQFRHRRLTPQQPSASGNCRDSRPDPTAPRRRPGRHVHASFGHHSARAGSARAESRMPSSTTMTLSSASPHDATAGGVDPRQERPATPGHPVSTKKPTRQSAGGPDKRNHRPMEALCHGTGPAGDFPSPPPAGPPRRETHVCSSFTQLGLPPICPTAILPPPQRSIGSVDPKELGNYRRHIREHGSQRPTGHVGRWLTDEARRPSILADSGVGQELPVSRLVELSGRTGQAALPRRGW</sequence>